<protein>
    <submittedName>
        <fullName evidence="2">Uncharacterized protein</fullName>
    </submittedName>
</protein>
<organism evidence="2 3">
    <name type="scientific">Calocera viscosa (strain TUFC12733)</name>
    <dbReference type="NCBI Taxonomy" id="1330018"/>
    <lineage>
        <taxon>Eukaryota</taxon>
        <taxon>Fungi</taxon>
        <taxon>Dikarya</taxon>
        <taxon>Basidiomycota</taxon>
        <taxon>Agaricomycotina</taxon>
        <taxon>Dacrymycetes</taxon>
        <taxon>Dacrymycetales</taxon>
        <taxon>Dacrymycetaceae</taxon>
        <taxon>Calocera</taxon>
    </lineage>
</organism>
<evidence type="ECO:0000313" key="3">
    <source>
        <dbReference type="Proteomes" id="UP000076738"/>
    </source>
</evidence>
<evidence type="ECO:0000313" key="2">
    <source>
        <dbReference type="EMBL" id="KZO94516.1"/>
    </source>
</evidence>
<dbReference type="OrthoDB" id="2973896at2759"/>
<evidence type="ECO:0000256" key="1">
    <source>
        <dbReference type="SAM" id="MobiDB-lite"/>
    </source>
</evidence>
<dbReference type="Proteomes" id="UP000076738">
    <property type="component" value="Unassembled WGS sequence"/>
</dbReference>
<dbReference type="EMBL" id="KV417294">
    <property type="protein sequence ID" value="KZO94516.1"/>
    <property type="molecule type" value="Genomic_DNA"/>
</dbReference>
<accession>A0A167KD28</accession>
<keyword evidence="3" id="KW-1185">Reference proteome</keyword>
<dbReference type="AlphaFoldDB" id="A0A167KD28"/>
<reference evidence="2 3" key="1">
    <citation type="journal article" date="2016" name="Mol. Biol. Evol.">
        <title>Comparative Genomics of Early-Diverging Mushroom-Forming Fungi Provides Insights into the Origins of Lignocellulose Decay Capabilities.</title>
        <authorList>
            <person name="Nagy L.G."/>
            <person name="Riley R."/>
            <person name="Tritt A."/>
            <person name="Adam C."/>
            <person name="Daum C."/>
            <person name="Floudas D."/>
            <person name="Sun H."/>
            <person name="Yadav J.S."/>
            <person name="Pangilinan J."/>
            <person name="Larsson K.H."/>
            <person name="Matsuura K."/>
            <person name="Barry K."/>
            <person name="Labutti K."/>
            <person name="Kuo R."/>
            <person name="Ohm R.A."/>
            <person name="Bhattacharya S.S."/>
            <person name="Shirouzu T."/>
            <person name="Yoshinaga Y."/>
            <person name="Martin F.M."/>
            <person name="Grigoriev I.V."/>
            <person name="Hibbett D.S."/>
        </authorList>
    </citation>
    <scope>NUCLEOTIDE SEQUENCE [LARGE SCALE GENOMIC DNA]</scope>
    <source>
        <strain evidence="2 3">TUFC12733</strain>
    </source>
</reference>
<gene>
    <name evidence="2" type="ORF">CALVIDRAFT_205118</name>
</gene>
<feature type="compositionally biased region" description="Polar residues" evidence="1">
    <location>
        <begin position="36"/>
        <end position="48"/>
    </location>
</feature>
<feature type="compositionally biased region" description="Basic residues" evidence="1">
    <location>
        <begin position="1"/>
        <end position="11"/>
    </location>
</feature>
<feature type="region of interest" description="Disordered" evidence="1">
    <location>
        <begin position="1"/>
        <end position="67"/>
    </location>
</feature>
<feature type="compositionally biased region" description="Basic and acidic residues" evidence="1">
    <location>
        <begin position="15"/>
        <end position="34"/>
    </location>
</feature>
<name>A0A167KD28_CALVF</name>
<dbReference type="SUPFAM" id="SSF52047">
    <property type="entry name" value="RNI-like"/>
    <property type="match status" value="1"/>
</dbReference>
<sequence>MHMQTRSKRSTTRVEQVERSSLAERSQRVERVEGSSRANSPRNLSTSPVEPLEGPSRVKHTPNLSPSRTEVVQGSSFFMPCASINTLPVEIVRYIIRLATDVPVAFDTSSESVLDEDRVETRRLILESIKTKSSLSIVSKLFHILVDEYLYEILFLTKFPGYTSLRLFAAFLRKKRRGDVRSRGDRVRRLELDFSFHAYDWTTSWDSLWGLIPACPKLETLTLLFQPEVEPSRQWRITAGCSEQFARNIGRIYGGTLRKLEIGGDIIFPQHCIQPMLACMENLEVIYIRDVGHHAPNPSVSNQWTGTLSIGNRMKHLHTILGQTLRLDISFHSSPRLRHVSLGAFVPPTVHDLLRLHAGSIVSLYYEQNLFYNPVPGILETLPNLEHLLLRDCRDAAWDILPPTQARSNLRILTRFLTFSSHEETGLLRDMESLLQRVEEGRLPQFKKIRLGGLFPDEYRQRSCELGEAWSRLGITWEERPDLTAWHIILTLKLNVFQGAENVVLEAMHLGRVDCSL</sequence>
<proteinExistence type="predicted"/>